<dbReference type="EMBL" id="WKMX01000001">
    <property type="protein sequence ID" value="MRZ04838.1"/>
    <property type="molecule type" value="Genomic_DNA"/>
</dbReference>
<dbReference type="Proteomes" id="UP000284660">
    <property type="component" value="Unassembled WGS sequence"/>
</dbReference>
<dbReference type="Proteomes" id="UP001198806">
    <property type="component" value="Unassembled WGS sequence"/>
</dbReference>
<evidence type="ECO:0000313" key="14">
    <source>
        <dbReference type="EMBL" id="MRY58558.1"/>
    </source>
</evidence>
<reference evidence="26 27" key="1">
    <citation type="submission" date="2015-09" db="EMBL/GenBank/DDBJ databases">
        <authorList>
            <consortium name="Pathogen Informatics"/>
        </authorList>
    </citation>
    <scope>NUCLEOTIDE SEQUENCE [LARGE SCALE GENOMIC DNA]</scope>
    <source>
        <strain evidence="9 27">2789STDY5608822</strain>
        <strain evidence="8 28">2789STDY5608872</strain>
        <strain evidence="10 26">2789STDY5834948</strain>
    </source>
</reference>
<evidence type="ECO:0000313" key="16">
    <source>
        <dbReference type="EMBL" id="MRY92124.1"/>
    </source>
</evidence>
<reference evidence="32 33" key="5">
    <citation type="journal article" date="2019" name="Nat. Med.">
        <title>A library of human gut bacterial isolates paired with longitudinal multiomics data enables mechanistic microbiome research.</title>
        <authorList>
            <person name="Poyet M."/>
            <person name="Groussin M."/>
            <person name="Gibbons S.M."/>
            <person name="Avila-Pacheco J."/>
            <person name="Jiang X."/>
            <person name="Kearney S.M."/>
            <person name="Perrotta A.R."/>
            <person name="Berdy B."/>
            <person name="Zhao S."/>
            <person name="Lieberman T.D."/>
            <person name="Swanson P.K."/>
            <person name="Smith M."/>
            <person name="Roesemann S."/>
            <person name="Alexander J.E."/>
            <person name="Rich S.A."/>
            <person name="Livny J."/>
            <person name="Vlamakis H."/>
            <person name="Clish C."/>
            <person name="Bullock K."/>
            <person name="Deik A."/>
            <person name="Scott J."/>
            <person name="Pierce K.A."/>
            <person name="Xavier R.J."/>
            <person name="Alm E.J."/>
        </authorList>
    </citation>
    <scope>NUCLEOTIDE SEQUENCE [LARGE SCALE GENOMIC DNA]</scope>
    <source>
        <strain evidence="17 38">BIOML-A10</strain>
        <strain evidence="15 35">BIOML-A11</strain>
        <strain evidence="19 32">BIOML-A2</strain>
        <strain evidence="20 34">BIOML-A20</strain>
        <strain evidence="18 33">BIOML-A32</strain>
        <strain evidence="14 37">BIOML-A41</strain>
        <strain evidence="16 36">BIOML-A9</strain>
    </source>
</reference>
<dbReference type="OrthoDB" id="1042425at2"/>
<evidence type="ECO:0000313" key="31">
    <source>
        <dbReference type="Proteomes" id="UP000315827"/>
    </source>
</evidence>
<dbReference type="EMBL" id="WKMO01000004">
    <property type="protein sequence ID" value="MSB72789.1"/>
    <property type="molecule type" value="Genomic_DNA"/>
</dbReference>
<evidence type="ECO:0000313" key="36">
    <source>
        <dbReference type="Proteomes" id="UP000461276"/>
    </source>
</evidence>
<evidence type="ECO:0000313" key="18">
    <source>
        <dbReference type="EMBL" id="MRZ49073.1"/>
    </source>
</evidence>
<dbReference type="EMBL" id="VOHW01000005">
    <property type="protein sequence ID" value="TWV61810.1"/>
    <property type="molecule type" value="Genomic_DNA"/>
</dbReference>
<evidence type="ECO:0000313" key="19">
    <source>
        <dbReference type="EMBL" id="MRZ53747.1"/>
    </source>
</evidence>
<evidence type="ECO:0000256" key="6">
    <source>
        <dbReference type="SAM" id="Phobius"/>
    </source>
</evidence>
<dbReference type="EMBL" id="WKNE01000002">
    <property type="protein sequence ID" value="MRZ53747.1"/>
    <property type="molecule type" value="Genomic_DNA"/>
</dbReference>
<evidence type="ECO:0000313" key="37">
    <source>
        <dbReference type="Proteomes" id="UP000463337"/>
    </source>
</evidence>
<reference evidence="24 31" key="6">
    <citation type="submission" date="2019-07" db="EMBL/GenBank/DDBJ databases">
        <title>Genome sequencing of Parabacteroides distasonis iSURF_7.</title>
        <authorList>
            <person name="Degefu H.N."/>
            <person name="Ruoff K.L."/>
            <person name="Price C.E."/>
            <person name="Valls R.A."/>
            <person name="O'Toole G.A."/>
        </authorList>
    </citation>
    <scope>NUCLEOTIDE SEQUENCE [LARGE SCALE GENOMIC DNA]</scope>
    <source>
        <strain evidence="24 31">CFPLTA003_1B</strain>
    </source>
</reference>
<dbReference type="Proteomes" id="UP000441358">
    <property type="component" value="Unassembled WGS sequence"/>
</dbReference>
<comment type="subcellular location">
    <subcellularLocation>
        <location evidence="1">Membrane</location>
        <topology evidence="1">Multi-pass membrane protein</topology>
    </subcellularLocation>
</comment>
<organism evidence="23 30">
    <name type="scientific">Parabacteroides distasonis</name>
    <dbReference type="NCBI Taxonomy" id="823"/>
    <lineage>
        <taxon>Bacteria</taxon>
        <taxon>Pseudomonadati</taxon>
        <taxon>Bacteroidota</taxon>
        <taxon>Bacteroidia</taxon>
        <taxon>Bacteroidales</taxon>
        <taxon>Tannerellaceae</taxon>
        <taxon>Parabacteroides</taxon>
    </lineage>
</organism>
<evidence type="ECO:0000256" key="1">
    <source>
        <dbReference type="ARBA" id="ARBA00004141"/>
    </source>
</evidence>
<dbReference type="EMBL" id="CYYK01000007">
    <property type="protein sequence ID" value="CUO37321.1"/>
    <property type="molecule type" value="Genomic_DNA"/>
</dbReference>
<dbReference type="Proteomes" id="UP000432516">
    <property type="component" value="Unassembled WGS sequence"/>
</dbReference>
<dbReference type="EMBL" id="CZBM01000001">
    <property type="protein sequence ID" value="CUP54303.1"/>
    <property type="molecule type" value="Genomic_DNA"/>
</dbReference>
<dbReference type="Proteomes" id="UP000461276">
    <property type="component" value="Unassembled WGS sequence"/>
</dbReference>
<dbReference type="EMBL" id="WKMC01000001">
    <property type="protein sequence ID" value="MRZ49073.1"/>
    <property type="molecule type" value="Genomic_DNA"/>
</dbReference>
<protein>
    <submittedName>
        <fullName evidence="23">GtrA family protein</fullName>
    </submittedName>
    <submittedName>
        <fullName evidence="8">GtrA-like protein</fullName>
    </submittedName>
    <submittedName>
        <fullName evidence="21">Polysaccharide biosynthesis protein GtrA</fullName>
    </submittedName>
</protein>
<dbReference type="InterPro" id="IPR051401">
    <property type="entry name" value="GtrA_CellWall_Glycosyl"/>
</dbReference>
<evidence type="ECO:0000313" key="10">
    <source>
        <dbReference type="EMBL" id="CUP54303.1"/>
    </source>
</evidence>
<dbReference type="GeneID" id="93525679"/>
<evidence type="ECO:0000313" key="11">
    <source>
        <dbReference type="EMBL" id="MCB6518539.1"/>
    </source>
</evidence>
<dbReference type="EMBL" id="CP051672">
    <property type="protein sequence ID" value="QJE27683.1"/>
    <property type="molecule type" value="Genomic_DNA"/>
</dbReference>
<evidence type="ECO:0000313" key="35">
    <source>
        <dbReference type="Proteomes" id="UP000450599"/>
    </source>
</evidence>
<dbReference type="EMBL" id="WKMY01000001">
    <property type="protein sequence ID" value="MRY92124.1"/>
    <property type="molecule type" value="Genomic_DNA"/>
</dbReference>
<evidence type="ECO:0000313" key="28">
    <source>
        <dbReference type="Proteomes" id="UP000095591"/>
    </source>
</evidence>
<reference evidence="23 30" key="4">
    <citation type="submission" date="2018-08" db="EMBL/GenBank/DDBJ databases">
        <title>A genome reference for cultivated species of the human gut microbiota.</title>
        <authorList>
            <person name="Zou Y."/>
            <person name="Xue W."/>
            <person name="Luo G."/>
        </authorList>
    </citation>
    <scope>NUCLEOTIDE SEQUENCE [LARGE SCALE GENOMIC DNA]</scope>
    <source>
        <strain evidence="23 30">AM30-4</strain>
    </source>
</reference>
<evidence type="ECO:0000313" key="21">
    <source>
        <dbReference type="EMBL" id="OUP21006.1"/>
    </source>
</evidence>
<dbReference type="PANTHER" id="PTHR38459:SF1">
    <property type="entry name" value="PROPHAGE BACTOPRENOL-LINKED GLUCOSE TRANSLOCASE HOMOLOG"/>
    <property type="match status" value="1"/>
</dbReference>
<dbReference type="Proteomes" id="UP000501982">
    <property type="component" value="Chromosome"/>
</dbReference>
<name>A0A174EI11_PARDI</name>
<evidence type="ECO:0000313" key="15">
    <source>
        <dbReference type="EMBL" id="MRY82885.1"/>
    </source>
</evidence>
<dbReference type="Proteomes" id="UP001210126">
    <property type="component" value="Unassembled WGS sequence"/>
</dbReference>
<dbReference type="GO" id="GO:0000271">
    <property type="term" value="P:polysaccharide biosynthetic process"/>
    <property type="evidence" value="ECO:0007669"/>
    <property type="project" value="InterPro"/>
</dbReference>
<dbReference type="Proteomes" id="UP000463337">
    <property type="component" value="Unassembled WGS sequence"/>
</dbReference>
<feature type="transmembrane region" description="Helical" evidence="6">
    <location>
        <begin position="101"/>
        <end position="118"/>
    </location>
</feature>
<evidence type="ECO:0000256" key="3">
    <source>
        <dbReference type="ARBA" id="ARBA00022692"/>
    </source>
</evidence>
<dbReference type="EMBL" id="NFJX01000003">
    <property type="protein sequence ID" value="OUP21006.1"/>
    <property type="molecule type" value="Genomic_DNA"/>
</dbReference>
<reference evidence="29" key="2">
    <citation type="submission" date="2017-04" db="EMBL/GenBank/DDBJ databases">
        <title>Function of individual gut microbiota members based on whole genome sequencing of pure cultures obtained from chicken caecum.</title>
        <authorList>
            <person name="Medvecky M."/>
            <person name="Cejkova D."/>
            <person name="Polansky O."/>
            <person name="Karasova D."/>
            <person name="Kubasova T."/>
            <person name="Cizek A."/>
            <person name="Rychlik I."/>
        </authorList>
    </citation>
    <scope>NUCLEOTIDE SEQUENCE [LARGE SCALE GENOMIC DNA]</scope>
    <source>
        <strain evidence="29">An199</strain>
    </source>
</reference>
<reference evidence="11" key="8">
    <citation type="submission" date="2021-10" db="EMBL/GenBank/DDBJ databases">
        <title>Collection of gut derived symbiotic bacterial strains cultured from healthy donors.</title>
        <authorList>
            <person name="Lin H."/>
            <person name="Littmann E."/>
            <person name="Kohout C."/>
            <person name="Pamer E.G."/>
        </authorList>
    </citation>
    <scope>NUCLEOTIDE SEQUENCE</scope>
    <source>
        <strain evidence="11">DFI.2.94</strain>
    </source>
</reference>
<dbReference type="GO" id="GO:0005886">
    <property type="term" value="C:plasma membrane"/>
    <property type="evidence" value="ECO:0007669"/>
    <property type="project" value="TreeGrafter"/>
</dbReference>
<evidence type="ECO:0000259" key="7">
    <source>
        <dbReference type="Pfam" id="PF04138"/>
    </source>
</evidence>
<dbReference type="InterPro" id="IPR007267">
    <property type="entry name" value="GtrA_DPMS_TM"/>
</dbReference>
<evidence type="ECO:0000256" key="4">
    <source>
        <dbReference type="ARBA" id="ARBA00022989"/>
    </source>
</evidence>
<dbReference type="EMBL" id="QSJN01000001">
    <property type="protein sequence ID" value="RHD78164.1"/>
    <property type="molecule type" value="Genomic_DNA"/>
</dbReference>
<evidence type="ECO:0000256" key="2">
    <source>
        <dbReference type="ARBA" id="ARBA00009399"/>
    </source>
</evidence>
<keyword evidence="5 6" id="KW-0472">Membrane</keyword>
<evidence type="ECO:0000313" key="25">
    <source>
        <dbReference type="EMBL" id="WET65510.1"/>
    </source>
</evidence>
<feature type="domain" description="GtrA/DPMS transmembrane" evidence="7">
    <location>
        <begin position="9"/>
        <end position="124"/>
    </location>
</feature>
<dbReference type="EMBL" id="JAJCNI010000013">
    <property type="protein sequence ID" value="MCB6518539.1"/>
    <property type="molecule type" value="Genomic_DNA"/>
</dbReference>
<dbReference type="Proteomes" id="UP000450599">
    <property type="component" value="Unassembled WGS sequence"/>
</dbReference>
<keyword evidence="3 6" id="KW-0812">Transmembrane</keyword>
<sequence length="126" mass="14528">MKESVRILRFAIVGSSNALITALVIWILMDILDCNYLWSNMAGYVAALVNNFFWSKYWVFSSGKGNFWKEIPLFLIAFGCAYATQFIFLLLMVEVIDLNEYLGQFLGLFVYGAVNFMMNKRLTFKS</sequence>
<evidence type="ECO:0000313" key="12">
    <source>
        <dbReference type="EMBL" id="MDB9003641.1"/>
    </source>
</evidence>
<dbReference type="OMA" id="FIWCKYW"/>
<dbReference type="RefSeq" id="WP_005856979.1">
    <property type="nucleotide sequence ID" value="NZ_AP019729.1"/>
</dbReference>
<proteinExistence type="inferred from homology"/>
<evidence type="ECO:0000313" key="24">
    <source>
        <dbReference type="EMBL" id="TWV61810.1"/>
    </source>
</evidence>
<dbReference type="Proteomes" id="UP000095455">
    <property type="component" value="Unassembled WGS sequence"/>
</dbReference>
<reference evidence="21" key="3">
    <citation type="journal article" date="2018" name="BMC Genomics">
        <title>Whole genome sequencing and function prediction of 133 gut anaerobes isolated from chicken caecum in pure cultures.</title>
        <authorList>
            <person name="Medvecky M."/>
            <person name="Cejkova D."/>
            <person name="Polansky O."/>
            <person name="Karasova D."/>
            <person name="Kubasova T."/>
            <person name="Cizek A."/>
            <person name="Rychlik I."/>
        </authorList>
    </citation>
    <scope>NUCLEOTIDE SEQUENCE</scope>
    <source>
        <strain evidence="21">An199</strain>
    </source>
</reference>
<accession>A0A174EI11</accession>
<dbReference type="Proteomes" id="UP000195950">
    <property type="component" value="Unassembled WGS sequence"/>
</dbReference>
<gene>
    <name evidence="21" type="ORF">B5F32_04095</name>
    <name evidence="23" type="ORF">DW782_02410</name>
    <name evidence="9" type="ORF">ERS852380_02136</name>
    <name evidence="8" type="ORF">ERS852429_00463</name>
    <name evidence="10" type="ORF">ERS852560_00245</name>
    <name evidence="24" type="ORF">FSA05_10880</name>
    <name evidence="17" type="ORF">GKD54_01135</name>
    <name evidence="15" type="ORF">GKD58_01135</name>
    <name evidence="14" type="ORF">GKD59_11685</name>
    <name evidence="18" type="ORF">GKD66_02200</name>
    <name evidence="16" type="ORF">GKD67_02495</name>
    <name evidence="19" type="ORF">GKD68_03150</name>
    <name evidence="20" type="ORF">GKD70_05700</name>
    <name evidence="22" type="ORF">HHO38_04745</name>
    <name evidence="11" type="ORF">LI194_12085</name>
    <name evidence="25" type="ORF">P2T59_05860</name>
    <name evidence="12" type="ORF">PN599_01325</name>
    <name evidence="13" type="ORF">PN612_10705</name>
</gene>
<dbReference type="PANTHER" id="PTHR38459">
    <property type="entry name" value="PROPHAGE BACTOPRENOL-LINKED GLUCOSE TRANSLOCASE HOMOLOG"/>
    <property type="match status" value="1"/>
</dbReference>
<evidence type="ECO:0000313" key="26">
    <source>
        <dbReference type="Proteomes" id="UP000095332"/>
    </source>
</evidence>
<dbReference type="Proteomes" id="UP000441609">
    <property type="component" value="Unassembled WGS sequence"/>
</dbReference>
<dbReference type="EMBL" id="CYXP01000001">
    <property type="protein sequence ID" value="CUM76602.1"/>
    <property type="molecule type" value="Genomic_DNA"/>
</dbReference>
<evidence type="ECO:0000313" key="13">
    <source>
        <dbReference type="EMBL" id="MDB9138980.1"/>
    </source>
</evidence>
<comment type="similarity">
    <text evidence="2">Belongs to the GtrA family.</text>
</comment>
<evidence type="ECO:0000313" key="32">
    <source>
        <dbReference type="Proteomes" id="UP000432516"/>
    </source>
</evidence>
<reference evidence="12" key="9">
    <citation type="submission" date="2023-01" db="EMBL/GenBank/DDBJ databases">
        <title>Human gut microbiome strain richness.</title>
        <authorList>
            <person name="Chen-Liaw A."/>
        </authorList>
    </citation>
    <scope>NUCLEOTIDE SEQUENCE</scope>
    <source>
        <strain evidence="13">D35st1_E5_D35t1_190705</strain>
        <strain evidence="12">RTP21484st1_E5_RTP21484_190118</strain>
    </source>
</reference>
<feature type="transmembrane region" description="Helical" evidence="6">
    <location>
        <begin position="71"/>
        <end position="95"/>
    </location>
</feature>
<dbReference type="EMBL" id="WKMW01000001">
    <property type="protein sequence ID" value="MRY82885.1"/>
    <property type="molecule type" value="Genomic_DNA"/>
</dbReference>
<evidence type="ECO:0000313" key="39">
    <source>
        <dbReference type="Proteomes" id="UP000501982"/>
    </source>
</evidence>
<reference evidence="25" key="10">
    <citation type="submission" date="2023-03" db="EMBL/GenBank/DDBJ databases">
        <title>Parabacteroides distasonis, a bacteria resistant against UC.</title>
        <authorList>
            <person name="Dai W."/>
        </authorList>
    </citation>
    <scope>NUCLEOTIDE SEQUENCE</scope>
    <source>
        <strain evidence="25">F1-28</strain>
    </source>
</reference>
<dbReference type="Pfam" id="PF04138">
    <property type="entry name" value="GtrA_DPMS_TM"/>
    <property type="match status" value="1"/>
</dbReference>
<dbReference type="AlphaFoldDB" id="A0A174EI11"/>
<evidence type="ECO:0000313" key="20">
    <source>
        <dbReference type="EMBL" id="MSB72789.1"/>
    </source>
</evidence>
<dbReference type="EMBL" id="JAQMPX010000072">
    <property type="protein sequence ID" value="MDB9138980.1"/>
    <property type="molecule type" value="Genomic_DNA"/>
</dbReference>
<dbReference type="EMBL" id="CP120353">
    <property type="protein sequence ID" value="WET65510.1"/>
    <property type="molecule type" value="Genomic_DNA"/>
</dbReference>
<dbReference type="EMBL" id="JAQMPJ010000001">
    <property type="protein sequence ID" value="MDB9003641.1"/>
    <property type="molecule type" value="Genomic_DNA"/>
</dbReference>
<dbReference type="Proteomes" id="UP000095332">
    <property type="component" value="Unassembled WGS sequence"/>
</dbReference>
<dbReference type="Proteomes" id="UP000471216">
    <property type="component" value="Unassembled WGS sequence"/>
</dbReference>
<evidence type="ECO:0000313" key="9">
    <source>
        <dbReference type="EMBL" id="CUO37321.1"/>
    </source>
</evidence>
<evidence type="ECO:0000313" key="22">
    <source>
        <dbReference type="EMBL" id="QJE27683.1"/>
    </source>
</evidence>
<dbReference type="Proteomes" id="UP000315827">
    <property type="component" value="Unassembled WGS sequence"/>
</dbReference>
<evidence type="ECO:0000313" key="8">
    <source>
        <dbReference type="EMBL" id="CUM76602.1"/>
    </source>
</evidence>
<feature type="transmembrane region" description="Helical" evidence="6">
    <location>
        <begin position="7"/>
        <end position="29"/>
    </location>
</feature>
<reference evidence="22 39" key="7">
    <citation type="submission" date="2020-04" db="EMBL/GenBank/DDBJ databases">
        <title>Complete Genomes and Methylome analysis of CBBP consortium that reverse antibiotic-induced susceptibility to vancomycin-resistant Enterococcus faecium infection.</title>
        <authorList>
            <person name="Fomenkov A."/>
            <person name="Zhang Z."/>
            <person name="Pamer E."/>
            <person name="Roberts R.J."/>
        </authorList>
    </citation>
    <scope>NUCLEOTIDE SEQUENCE [LARGE SCALE GENOMIC DNA]</scope>
    <source>
        <strain evidence="39">CBBP</strain>
        <strain evidence="22">CBBP-1</strain>
    </source>
</reference>
<evidence type="ECO:0000256" key="5">
    <source>
        <dbReference type="ARBA" id="ARBA00023136"/>
    </source>
</evidence>
<evidence type="ECO:0000313" key="17">
    <source>
        <dbReference type="EMBL" id="MRZ04838.1"/>
    </source>
</evidence>
<dbReference type="Proteomes" id="UP001221009">
    <property type="component" value="Chromosome"/>
</dbReference>
<evidence type="ECO:0000313" key="23">
    <source>
        <dbReference type="EMBL" id="RHD78164.1"/>
    </source>
</evidence>
<evidence type="ECO:0000313" key="33">
    <source>
        <dbReference type="Proteomes" id="UP000441358"/>
    </source>
</evidence>
<evidence type="ECO:0000313" key="34">
    <source>
        <dbReference type="Proteomes" id="UP000441609"/>
    </source>
</evidence>
<dbReference type="EMBL" id="WKLT01000009">
    <property type="protein sequence ID" value="MRY58558.1"/>
    <property type="molecule type" value="Genomic_DNA"/>
</dbReference>
<evidence type="ECO:0000313" key="27">
    <source>
        <dbReference type="Proteomes" id="UP000095455"/>
    </source>
</evidence>
<dbReference type="Proteomes" id="UP000095591">
    <property type="component" value="Unassembled WGS sequence"/>
</dbReference>
<keyword evidence="4 6" id="KW-1133">Transmembrane helix</keyword>
<evidence type="ECO:0000313" key="30">
    <source>
        <dbReference type="Proteomes" id="UP000284660"/>
    </source>
</evidence>
<evidence type="ECO:0000313" key="38">
    <source>
        <dbReference type="Proteomes" id="UP000471216"/>
    </source>
</evidence>
<feature type="transmembrane region" description="Helical" evidence="6">
    <location>
        <begin position="41"/>
        <end position="59"/>
    </location>
</feature>
<evidence type="ECO:0000313" key="29">
    <source>
        <dbReference type="Proteomes" id="UP000195950"/>
    </source>
</evidence>
<dbReference type="Proteomes" id="UP001211522">
    <property type="component" value="Unassembled WGS sequence"/>
</dbReference>